<gene>
    <name evidence="1" type="ORF">TNIN_186531</name>
</gene>
<name>A0A8X6ISC2_9ARAC</name>
<protein>
    <submittedName>
        <fullName evidence="1">Uncharacterized protein</fullName>
    </submittedName>
</protein>
<organism evidence="1 2">
    <name type="scientific">Trichonephila inaurata madagascariensis</name>
    <dbReference type="NCBI Taxonomy" id="2747483"/>
    <lineage>
        <taxon>Eukaryota</taxon>
        <taxon>Metazoa</taxon>
        <taxon>Ecdysozoa</taxon>
        <taxon>Arthropoda</taxon>
        <taxon>Chelicerata</taxon>
        <taxon>Arachnida</taxon>
        <taxon>Araneae</taxon>
        <taxon>Araneomorphae</taxon>
        <taxon>Entelegynae</taxon>
        <taxon>Araneoidea</taxon>
        <taxon>Nephilidae</taxon>
        <taxon>Trichonephila</taxon>
        <taxon>Trichonephila inaurata</taxon>
    </lineage>
</organism>
<dbReference type="OrthoDB" id="6408088at2759"/>
<dbReference type="Gene3D" id="3.40.50.150">
    <property type="entry name" value="Vaccinia Virus protein VP39"/>
    <property type="match status" value="1"/>
</dbReference>
<comment type="caution">
    <text evidence="1">The sequence shown here is derived from an EMBL/GenBank/DDBJ whole genome shotgun (WGS) entry which is preliminary data.</text>
</comment>
<reference evidence="1" key="1">
    <citation type="submission" date="2020-08" db="EMBL/GenBank/DDBJ databases">
        <title>Multicomponent nature underlies the extraordinary mechanical properties of spider dragline silk.</title>
        <authorList>
            <person name="Kono N."/>
            <person name="Nakamura H."/>
            <person name="Mori M."/>
            <person name="Yoshida Y."/>
            <person name="Ohtoshi R."/>
            <person name="Malay A.D."/>
            <person name="Moran D.A.P."/>
            <person name="Tomita M."/>
            <person name="Numata K."/>
            <person name="Arakawa K."/>
        </authorList>
    </citation>
    <scope>NUCLEOTIDE SEQUENCE</scope>
</reference>
<evidence type="ECO:0000313" key="1">
    <source>
        <dbReference type="EMBL" id="GFS58432.1"/>
    </source>
</evidence>
<dbReference type="SUPFAM" id="SSF53335">
    <property type="entry name" value="S-adenosyl-L-methionine-dependent methyltransferases"/>
    <property type="match status" value="1"/>
</dbReference>
<evidence type="ECO:0000313" key="2">
    <source>
        <dbReference type="Proteomes" id="UP000886998"/>
    </source>
</evidence>
<sequence length="198" mass="23286">MASSSAVYELSDEALVSFLNKLFAEDFVKMCAHEFQWEDLKEDVIMEIGCGTELPCCKAILKLFPGVKALRNSHFRSEKMNKVITTTTYHRYKKFFHGTDKELTFRNVYWLLKPGGEAAFFFCLDSNMYQFVMTMLQVPKFAAVFKAPYFENLYVDDRKKRYYEEVLKSIGYINVRKVEEERYFTFPSDEKCRGKSTD</sequence>
<dbReference type="InterPro" id="IPR029063">
    <property type="entry name" value="SAM-dependent_MTases_sf"/>
</dbReference>
<keyword evidence="2" id="KW-1185">Reference proteome</keyword>
<dbReference type="Proteomes" id="UP000886998">
    <property type="component" value="Unassembled WGS sequence"/>
</dbReference>
<proteinExistence type="predicted"/>
<dbReference type="AlphaFoldDB" id="A0A8X6ISC2"/>
<accession>A0A8X6ISC2</accession>
<dbReference type="EMBL" id="BMAV01027336">
    <property type="protein sequence ID" value="GFS58432.1"/>
    <property type="molecule type" value="Genomic_DNA"/>
</dbReference>